<dbReference type="AlphaFoldDB" id="A0A6P8Z471"/>
<dbReference type="PANTHER" id="PTHR34479:SF1">
    <property type="entry name" value="COILED-COIL DOMAIN-CONTAINING PROTEIN 30"/>
    <property type="match status" value="1"/>
</dbReference>
<feature type="compositionally biased region" description="Basic and acidic residues" evidence="2">
    <location>
        <begin position="292"/>
        <end position="308"/>
    </location>
</feature>
<feature type="coiled-coil region" evidence="1">
    <location>
        <begin position="438"/>
        <end position="479"/>
    </location>
</feature>
<evidence type="ECO:0000256" key="2">
    <source>
        <dbReference type="SAM" id="MobiDB-lite"/>
    </source>
</evidence>
<dbReference type="InterPro" id="IPR052825">
    <property type="entry name" value="CCD-Prefoldin_beta-like"/>
</dbReference>
<feature type="compositionally biased region" description="Polar residues" evidence="2">
    <location>
        <begin position="264"/>
        <end position="275"/>
    </location>
</feature>
<keyword evidence="1" id="KW-0175">Coiled coil</keyword>
<accession>A0A6P8Z471</accession>
<proteinExistence type="predicted"/>
<evidence type="ECO:0000313" key="4">
    <source>
        <dbReference type="RefSeq" id="XP_034244551.1"/>
    </source>
</evidence>
<feature type="region of interest" description="Disordered" evidence="2">
    <location>
        <begin position="261"/>
        <end position="326"/>
    </location>
</feature>
<protein>
    <submittedName>
        <fullName evidence="4">Leucine-rich repeat-containing protein DDB_G0290503</fullName>
    </submittedName>
</protein>
<evidence type="ECO:0000256" key="1">
    <source>
        <dbReference type="SAM" id="Coils"/>
    </source>
</evidence>
<evidence type="ECO:0000313" key="3">
    <source>
        <dbReference type="Proteomes" id="UP000515158"/>
    </source>
</evidence>
<organism evidence="4">
    <name type="scientific">Thrips palmi</name>
    <name type="common">Melon thrips</name>
    <dbReference type="NCBI Taxonomy" id="161013"/>
    <lineage>
        <taxon>Eukaryota</taxon>
        <taxon>Metazoa</taxon>
        <taxon>Ecdysozoa</taxon>
        <taxon>Arthropoda</taxon>
        <taxon>Hexapoda</taxon>
        <taxon>Insecta</taxon>
        <taxon>Pterygota</taxon>
        <taxon>Neoptera</taxon>
        <taxon>Paraneoptera</taxon>
        <taxon>Thysanoptera</taxon>
        <taxon>Terebrantia</taxon>
        <taxon>Thripoidea</taxon>
        <taxon>Thripidae</taxon>
        <taxon>Thrips</taxon>
    </lineage>
</organism>
<reference evidence="4" key="1">
    <citation type="submission" date="2025-08" db="UniProtKB">
        <authorList>
            <consortium name="RefSeq"/>
        </authorList>
    </citation>
    <scope>IDENTIFICATION</scope>
    <source>
        <tissue evidence="4">Total insect</tissue>
    </source>
</reference>
<dbReference type="PANTHER" id="PTHR34479">
    <property type="entry name" value="COILED-COIL DOMAIN-CONTAINING PROTEIN 30"/>
    <property type="match status" value="1"/>
</dbReference>
<name>A0A6P8Z471_THRPL</name>
<dbReference type="KEGG" id="tpal:117647121"/>
<feature type="coiled-coil region" evidence="1">
    <location>
        <begin position="176"/>
        <end position="231"/>
    </location>
</feature>
<sequence>MNSNDETCEDEWNELHSRFSKEGLDYSSLSMEQRILHVWRWLVDAESNLLSSRRMLDKLREQQHEELEEMESYIGHIRELAEKRTDHLESETISLRNKLHLTQQQTATLNNLLQRSGLEGLDGLGEESIGEQVAFLVADHLKLMEEVDVLKKIKFSNGVGKECELLSEMVKVTSEKEVLRREVGDATERLSLLEKASRQLQLDNERLAFKLSEALAELEEREAQLKQLGGSDHGGEGLMWISPQRSQQCGRSQSMYTGLCQREPSMSSLRTMTNEVSEDRESLPRNPSEASLLDHDQEPTPRLSRADTRSFGADSTPPSLLLSEPNTSCGSLRRISSLVDTQPVGNTSGPSADLCRLDEVKYLQVEYNALKEQHVALTEKYNTLVFRHIRNKTKRKSQLEELRRRMDTAASSSNCRIESLESQLALQKKALLGEEVFRKRVESDYRRLQEEKRSLVISVLNAESSLRAKEREILTLKKKEEFLEGTTADLLARVLTLKYTKSPSDRPAAKPSFIQSSKTVPNISTVAKSSESPSERKSPLVIAKRHSVTSVTDLGTV</sequence>
<keyword evidence="3" id="KW-1185">Reference proteome</keyword>
<dbReference type="Proteomes" id="UP000515158">
    <property type="component" value="Unplaced"/>
</dbReference>
<dbReference type="OrthoDB" id="10007527at2759"/>
<dbReference type="InParanoid" id="A0A6P8Z471"/>
<dbReference type="RefSeq" id="XP_034244551.1">
    <property type="nucleotide sequence ID" value="XM_034388660.1"/>
</dbReference>
<dbReference type="GeneID" id="117647121"/>
<gene>
    <name evidence="4" type="primary">LOC117647121</name>
</gene>